<evidence type="ECO:0000256" key="2">
    <source>
        <dbReference type="ARBA" id="ARBA00022771"/>
    </source>
</evidence>
<evidence type="ECO:0000256" key="5">
    <source>
        <dbReference type="PROSITE-ProRule" id="PRU00309"/>
    </source>
</evidence>
<dbReference type="SUPFAM" id="SSF57716">
    <property type="entry name" value="Glucocorticoid receptor-like (DNA-binding domain)"/>
    <property type="match status" value="1"/>
</dbReference>
<dbReference type="InterPro" id="IPR006612">
    <property type="entry name" value="THAP_Znf"/>
</dbReference>
<name>A0A2A4K5C8_HELVI</name>
<dbReference type="EMBL" id="NWSH01000141">
    <property type="protein sequence ID" value="PCG79124.1"/>
    <property type="molecule type" value="Genomic_DNA"/>
</dbReference>
<dbReference type="InterPro" id="IPR026516">
    <property type="entry name" value="THAP1/10"/>
</dbReference>
<evidence type="ECO:0000313" key="7">
    <source>
        <dbReference type="EMBL" id="PCG79124.1"/>
    </source>
</evidence>
<dbReference type="PROSITE" id="PS50950">
    <property type="entry name" value="ZF_THAP"/>
    <property type="match status" value="1"/>
</dbReference>
<dbReference type="GO" id="GO:0043565">
    <property type="term" value="F:sequence-specific DNA binding"/>
    <property type="evidence" value="ECO:0007669"/>
    <property type="project" value="InterPro"/>
</dbReference>
<gene>
    <name evidence="7" type="ORF">B5V51_1946</name>
</gene>
<dbReference type="SMART" id="SM00980">
    <property type="entry name" value="THAP"/>
    <property type="match status" value="1"/>
</dbReference>
<feature type="domain" description="THAP-type" evidence="6">
    <location>
        <begin position="1"/>
        <end position="84"/>
    </location>
</feature>
<protein>
    <recommendedName>
        <fullName evidence="6">THAP-type domain-containing protein</fullName>
    </recommendedName>
</protein>
<evidence type="ECO:0000256" key="1">
    <source>
        <dbReference type="ARBA" id="ARBA00022723"/>
    </source>
</evidence>
<dbReference type="PANTHER" id="PTHR46600">
    <property type="entry name" value="THAP DOMAIN-CONTAINING"/>
    <property type="match status" value="1"/>
</dbReference>
<keyword evidence="4 5" id="KW-0238">DNA-binding</keyword>
<keyword evidence="3" id="KW-0862">Zinc</keyword>
<organism evidence="7">
    <name type="scientific">Heliothis virescens</name>
    <name type="common">Tobacco budworm moth</name>
    <dbReference type="NCBI Taxonomy" id="7102"/>
    <lineage>
        <taxon>Eukaryota</taxon>
        <taxon>Metazoa</taxon>
        <taxon>Ecdysozoa</taxon>
        <taxon>Arthropoda</taxon>
        <taxon>Hexapoda</taxon>
        <taxon>Insecta</taxon>
        <taxon>Pterygota</taxon>
        <taxon>Neoptera</taxon>
        <taxon>Endopterygota</taxon>
        <taxon>Lepidoptera</taxon>
        <taxon>Glossata</taxon>
        <taxon>Ditrysia</taxon>
        <taxon>Noctuoidea</taxon>
        <taxon>Noctuidae</taxon>
        <taxon>Heliothinae</taxon>
        <taxon>Heliothis</taxon>
    </lineage>
</organism>
<evidence type="ECO:0000256" key="3">
    <source>
        <dbReference type="ARBA" id="ARBA00022833"/>
    </source>
</evidence>
<dbReference type="Gene3D" id="6.20.210.20">
    <property type="entry name" value="THAP domain"/>
    <property type="match status" value="1"/>
</dbReference>
<keyword evidence="1" id="KW-0479">Metal-binding</keyword>
<dbReference type="GO" id="GO:0008270">
    <property type="term" value="F:zinc ion binding"/>
    <property type="evidence" value="ECO:0007669"/>
    <property type="project" value="UniProtKB-KW"/>
</dbReference>
<accession>A0A2A4K5C8</accession>
<dbReference type="AlphaFoldDB" id="A0A2A4K5C8"/>
<keyword evidence="2 5" id="KW-0863">Zinc-finger</keyword>
<reference evidence="7" key="1">
    <citation type="submission" date="2017-09" db="EMBL/GenBank/DDBJ databases">
        <title>Contemporary evolution of a Lepidopteran species, Heliothis virescens, in response to modern agricultural practices.</title>
        <authorList>
            <person name="Fritz M.L."/>
            <person name="Deyonke A.M."/>
            <person name="Papanicolaou A."/>
            <person name="Micinski S."/>
            <person name="Westbrook J."/>
            <person name="Gould F."/>
        </authorList>
    </citation>
    <scope>NUCLEOTIDE SEQUENCE [LARGE SCALE GENOMIC DNA]</scope>
    <source>
        <strain evidence="7">HvINT-</strain>
        <tissue evidence="7">Whole body</tissue>
    </source>
</reference>
<sequence length="175" mass="20858">MVRCVVPSCKNDSRKNNKKNNNVSYHRFPKRRDKIERWKNAIKRPNWEPHSRSYVCSDHFDSSYVSETKKGLRILTEDAVPELCLEAKSNIETSPKLKPKPEEDVTVTANDTPRERVLKRRLKHALDLAKRRRVRCNLLYGQRRRFMKKIEVLKSMMKELYQKQMITKEDSDIEI</sequence>
<dbReference type="PANTHER" id="PTHR46600:SF11">
    <property type="entry name" value="THAP DOMAIN-CONTAINING PROTEIN 10"/>
    <property type="match status" value="1"/>
</dbReference>
<comment type="caution">
    <text evidence="7">The sequence shown here is derived from an EMBL/GenBank/DDBJ whole genome shotgun (WGS) entry which is preliminary data.</text>
</comment>
<dbReference type="SMART" id="SM00692">
    <property type="entry name" value="DM3"/>
    <property type="match status" value="1"/>
</dbReference>
<dbReference type="InterPro" id="IPR038441">
    <property type="entry name" value="THAP_Znf_sf"/>
</dbReference>
<dbReference type="Pfam" id="PF05485">
    <property type="entry name" value="THAP"/>
    <property type="match status" value="1"/>
</dbReference>
<proteinExistence type="predicted"/>
<evidence type="ECO:0000259" key="6">
    <source>
        <dbReference type="PROSITE" id="PS50950"/>
    </source>
</evidence>
<evidence type="ECO:0000256" key="4">
    <source>
        <dbReference type="ARBA" id="ARBA00023125"/>
    </source>
</evidence>